<reference evidence="1 2" key="1">
    <citation type="submission" date="2023-07" db="EMBL/GenBank/DDBJ databases">
        <title>Sequencing the genomes of 1000 actinobacteria strains.</title>
        <authorList>
            <person name="Klenk H.-P."/>
        </authorList>
    </citation>
    <scope>NUCLEOTIDE SEQUENCE [LARGE SCALE GENOMIC DNA]</scope>
    <source>
        <strain evidence="1 2">DSM 102162</strain>
    </source>
</reference>
<gene>
    <name evidence="1" type="ORF">J2S49_000441</name>
</gene>
<evidence type="ECO:0000313" key="1">
    <source>
        <dbReference type="EMBL" id="MDP9800365.1"/>
    </source>
</evidence>
<sequence>MRVLIHPHAFKHGLSPDQILAAFTTGIDTGIVRSRDRNTDPPRFASIGFDNEGRAIEFVCAKLVDETVLIFHANYLTAGFRKEYRNGIHRSNR</sequence>
<evidence type="ECO:0000313" key="2">
    <source>
        <dbReference type="Proteomes" id="UP001235966"/>
    </source>
</evidence>
<keyword evidence="2" id="KW-1185">Reference proteome</keyword>
<dbReference type="Proteomes" id="UP001235966">
    <property type="component" value="Unassembled WGS sequence"/>
</dbReference>
<protein>
    <recommendedName>
        <fullName evidence="3">DUF4258 domain-containing protein</fullName>
    </recommendedName>
</protein>
<comment type="caution">
    <text evidence="1">The sequence shown here is derived from an EMBL/GenBank/DDBJ whole genome shotgun (WGS) entry which is preliminary data.</text>
</comment>
<proteinExistence type="predicted"/>
<name>A0ABT9N9J0_9ACTO</name>
<evidence type="ECO:0008006" key="3">
    <source>
        <dbReference type="Google" id="ProtNLM"/>
    </source>
</evidence>
<accession>A0ABT9N9J0</accession>
<dbReference type="EMBL" id="JAUSQW010000001">
    <property type="protein sequence ID" value="MDP9800365.1"/>
    <property type="molecule type" value="Genomic_DNA"/>
</dbReference>
<organism evidence="1 2">
    <name type="scientific">Arcanobacterium wilhelmae</name>
    <dbReference type="NCBI Taxonomy" id="1803177"/>
    <lineage>
        <taxon>Bacteria</taxon>
        <taxon>Bacillati</taxon>
        <taxon>Actinomycetota</taxon>
        <taxon>Actinomycetes</taxon>
        <taxon>Actinomycetales</taxon>
        <taxon>Actinomycetaceae</taxon>
        <taxon>Arcanobacterium</taxon>
    </lineage>
</organism>